<dbReference type="AlphaFoldDB" id="A0A9W8Q0W5"/>
<dbReference type="Proteomes" id="UP001152130">
    <property type="component" value="Unassembled WGS sequence"/>
</dbReference>
<dbReference type="EMBL" id="JAPDHF010000002">
    <property type="protein sequence ID" value="KAJ4022700.1"/>
    <property type="molecule type" value="Genomic_DNA"/>
</dbReference>
<accession>A0A9W8Q0W5</accession>
<evidence type="ECO:0000313" key="2">
    <source>
        <dbReference type="Proteomes" id="UP001152130"/>
    </source>
</evidence>
<evidence type="ECO:0000313" key="1">
    <source>
        <dbReference type="EMBL" id="KAJ4022700.1"/>
    </source>
</evidence>
<reference evidence="1" key="1">
    <citation type="submission" date="2022-10" db="EMBL/GenBank/DDBJ databases">
        <title>Fusarium specimens isolated from Avocado Roots.</title>
        <authorList>
            <person name="Stajich J."/>
            <person name="Roper C."/>
            <person name="Heimlech-Rivalta G."/>
        </authorList>
    </citation>
    <scope>NUCLEOTIDE SEQUENCE</scope>
    <source>
        <strain evidence="1">CF00143</strain>
    </source>
</reference>
<gene>
    <name evidence="1" type="ORF">NW766_001747</name>
</gene>
<dbReference type="OrthoDB" id="4788795at2759"/>
<proteinExistence type="predicted"/>
<organism evidence="1 2">
    <name type="scientific">Fusarium irregulare</name>
    <dbReference type="NCBI Taxonomy" id="2494466"/>
    <lineage>
        <taxon>Eukaryota</taxon>
        <taxon>Fungi</taxon>
        <taxon>Dikarya</taxon>
        <taxon>Ascomycota</taxon>
        <taxon>Pezizomycotina</taxon>
        <taxon>Sordariomycetes</taxon>
        <taxon>Hypocreomycetidae</taxon>
        <taxon>Hypocreales</taxon>
        <taxon>Nectriaceae</taxon>
        <taxon>Fusarium</taxon>
        <taxon>Fusarium incarnatum-equiseti species complex</taxon>
    </lineage>
</organism>
<comment type="caution">
    <text evidence="1">The sequence shown here is derived from an EMBL/GenBank/DDBJ whole genome shotgun (WGS) entry which is preliminary data.</text>
</comment>
<keyword evidence="2" id="KW-1185">Reference proteome</keyword>
<protein>
    <submittedName>
        <fullName evidence="1">Uncharacterized protein</fullName>
    </submittedName>
</protein>
<name>A0A9W8Q0W5_9HYPO</name>
<sequence>MKTTIFTTAAAAVIGFASGTTANVCKWSFLGPAYKQYFVIADGVDDIPGKCGGFWDNMNNKNFNSACTLSHTSCEDRDGQMVIEFMAGSGCNSGHVESAWWEATRNNFGAIHCVQR</sequence>